<dbReference type="OrthoDB" id="9781019at2"/>
<dbReference type="CDD" id="cd03444">
    <property type="entry name" value="Thioesterase_II_repeat1"/>
    <property type="match status" value="1"/>
</dbReference>
<reference evidence="6 7" key="1">
    <citation type="submission" date="2014-12" db="EMBL/GenBank/DDBJ databases">
        <title>Comparative genomics of the lactic acid bacteria isolated from the honey bee gut.</title>
        <authorList>
            <person name="Ellegaard K.M."/>
            <person name="Tamarit D."/>
            <person name="Javelind E."/>
            <person name="Olofsson T."/>
            <person name="Andersson S.G."/>
            <person name="Vasquez A."/>
        </authorList>
    </citation>
    <scope>NUCLEOTIDE SEQUENCE [LARGE SCALE GENOMIC DNA]</scope>
    <source>
        <strain evidence="6 7">Bin2</strain>
    </source>
</reference>
<dbReference type="GO" id="GO:0009062">
    <property type="term" value="P:fatty acid catabolic process"/>
    <property type="evidence" value="ECO:0007669"/>
    <property type="project" value="TreeGrafter"/>
</dbReference>
<proteinExistence type="inferred from homology"/>
<evidence type="ECO:0000313" key="6">
    <source>
        <dbReference type="EMBL" id="KJY49859.1"/>
    </source>
</evidence>
<evidence type="ECO:0000256" key="1">
    <source>
        <dbReference type="ARBA" id="ARBA00006538"/>
    </source>
</evidence>
<organism evidence="6 7">
    <name type="scientific">Bifidobacterium asteroides</name>
    <dbReference type="NCBI Taxonomy" id="1684"/>
    <lineage>
        <taxon>Bacteria</taxon>
        <taxon>Bacillati</taxon>
        <taxon>Actinomycetota</taxon>
        <taxon>Actinomycetes</taxon>
        <taxon>Bifidobacteriales</taxon>
        <taxon>Bifidobacteriaceae</taxon>
        <taxon>Bifidobacterium</taxon>
    </lineage>
</organism>
<gene>
    <name evidence="6" type="ORF">JF69_11690</name>
</gene>
<dbReference type="EMBL" id="JWME01000011">
    <property type="protein sequence ID" value="KJY49859.1"/>
    <property type="molecule type" value="Genomic_DNA"/>
</dbReference>
<dbReference type="PATRIC" id="fig|1684.4.peg.1261"/>
<feature type="domain" description="Acyl-CoA thioesterase-like N-terminal HotDog" evidence="4">
    <location>
        <begin position="36"/>
        <end position="115"/>
    </location>
</feature>
<protein>
    <submittedName>
        <fullName evidence="6">Acyl-CoA thioesterase</fullName>
    </submittedName>
</protein>
<accession>A0A0F4KV19</accession>
<dbReference type="Pfam" id="PF13622">
    <property type="entry name" value="4HBT_3"/>
    <property type="match status" value="1"/>
</dbReference>
<dbReference type="PANTHER" id="PTHR11066:SF34">
    <property type="entry name" value="ACYL-COENZYME A THIOESTERASE 8"/>
    <property type="match status" value="1"/>
</dbReference>
<dbReference type="InterPro" id="IPR003703">
    <property type="entry name" value="Acyl_CoA_thio"/>
</dbReference>
<comment type="similarity">
    <text evidence="1">Belongs to the C/M/P thioester hydrolase family.</text>
</comment>
<feature type="region of interest" description="Disordered" evidence="3">
    <location>
        <begin position="180"/>
        <end position="200"/>
    </location>
</feature>
<feature type="compositionally biased region" description="Basic and acidic residues" evidence="3">
    <location>
        <begin position="182"/>
        <end position="193"/>
    </location>
</feature>
<dbReference type="GO" id="GO:0047617">
    <property type="term" value="F:fatty acyl-CoA hydrolase activity"/>
    <property type="evidence" value="ECO:0007669"/>
    <property type="project" value="InterPro"/>
</dbReference>
<comment type="caution">
    <text evidence="6">The sequence shown here is derived from an EMBL/GenBank/DDBJ whole genome shotgun (WGS) entry which is preliminary data.</text>
</comment>
<dbReference type="SUPFAM" id="SSF54637">
    <property type="entry name" value="Thioesterase/thiol ester dehydrase-isomerase"/>
    <property type="match status" value="2"/>
</dbReference>
<evidence type="ECO:0000256" key="3">
    <source>
        <dbReference type="SAM" id="MobiDB-lite"/>
    </source>
</evidence>
<keyword evidence="2" id="KW-0378">Hydrolase</keyword>
<sequence>MSAEDEALAQAIAGLNLQKQQPADGRSRFLGKSLDFPTGRLYGGQLLGQAIMAGGRTVPEGRLPHSMHAYYLRTGLLDQDVQAEVETIRDGRSFSSRRVDLHQGERTILNALLSYQQVGQEGIRYADPMPTGLPDPEDLPGSRELMEPYADQSPFADYYAHQSPFDMRHVGGTVLLDDADEADKRDSEDDSRSRQAVWSRTQGGADLDPLMRRALLAMECDQIMMEPALRRAGLSMTTPGISFASIDHAMWWYQDLDPCDWHCFIQESPVADHGRSLCMAKVYNRQGDLAAYMVQEAMIRVPKN</sequence>
<feature type="domain" description="Acyl-CoA thioesterase-like C-terminal" evidence="5">
    <location>
        <begin position="181"/>
        <end position="299"/>
    </location>
</feature>
<evidence type="ECO:0000313" key="7">
    <source>
        <dbReference type="Proteomes" id="UP000033648"/>
    </source>
</evidence>
<dbReference type="InterPro" id="IPR049450">
    <property type="entry name" value="ACOT8-like_C"/>
</dbReference>
<dbReference type="AlphaFoldDB" id="A0A0F4KV19"/>
<evidence type="ECO:0000259" key="5">
    <source>
        <dbReference type="Pfam" id="PF20789"/>
    </source>
</evidence>
<dbReference type="CDD" id="cd03445">
    <property type="entry name" value="Thioesterase_II_repeat2"/>
    <property type="match status" value="1"/>
</dbReference>
<dbReference type="PANTHER" id="PTHR11066">
    <property type="entry name" value="ACYL-COA THIOESTERASE"/>
    <property type="match status" value="1"/>
</dbReference>
<evidence type="ECO:0000256" key="2">
    <source>
        <dbReference type="ARBA" id="ARBA00022801"/>
    </source>
</evidence>
<name>A0A0F4KV19_9BIFI</name>
<dbReference type="GO" id="GO:0006637">
    <property type="term" value="P:acyl-CoA metabolic process"/>
    <property type="evidence" value="ECO:0007669"/>
    <property type="project" value="InterPro"/>
</dbReference>
<dbReference type="Pfam" id="PF20789">
    <property type="entry name" value="4HBT_3C"/>
    <property type="match status" value="1"/>
</dbReference>
<dbReference type="Gene3D" id="2.40.160.210">
    <property type="entry name" value="Acyl-CoA thioesterase, double hotdog domain"/>
    <property type="match status" value="1"/>
</dbReference>
<dbReference type="InterPro" id="IPR029069">
    <property type="entry name" value="HotDog_dom_sf"/>
</dbReference>
<dbReference type="InterPro" id="IPR042171">
    <property type="entry name" value="Acyl-CoA_hotdog"/>
</dbReference>
<evidence type="ECO:0000259" key="4">
    <source>
        <dbReference type="Pfam" id="PF13622"/>
    </source>
</evidence>
<dbReference type="InterPro" id="IPR049449">
    <property type="entry name" value="TesB_ACOT8-like_N"/>
</dbReference>
<dbReference type="Proteomes" id="UP000033648">
    <property type="component" value="Unassembled WGS sequence"/>
</dbReference>